<dbReference type="Gramene" id="PGSC0003DMT400064788">
    <property type="protein sequence ID" value="PGSC0003DMT400064788"/>
    <property type="gene ID" value="PGSC0003DMG402025167"/>
</dbReference>
<accession>M1CCX4</accession>
<evidence type="ECO:0000313" key="2">
    <source>
        <dbReference type="Proteomes" id="UP000011115"/>
    </source>
</evidence>
<keyword evidence="2" id="KW-1185">Reference proteome</keyword>
<reference evidence="2" key="1">
    <citation type="journal article" date="2011" name="Nature">
        <title>Genome sequence and analysis of the tuber crop potato.</title>
        <authorList>
            <consortium name="The Potato Genome Sequencing Consortium"/>
        </authorList>
    </citation>
    <scope>NUCLEOTIDE SEQUENCE [LARGE SCALE GENOMIC DNA]</scope>
    <source>
        <strain evidence="2">cv. DM1-3 516 R44</strain>
    </source>
</reference>
<organism evidence="1 2">
    <name type="scientific">Solanum tuberosum</name>
    <name type="common">Potato</name>
    <dbReference type="NCBI Taxonomy" id="4113"/>
    <lineage>
        <taxon>Eukaryota</taxon>
        <taxon>Viridiplantae</taxon>
        <taxon>Streptophyta</taxon>
        <taxon>Embryophyta</taxon>
        <taxon>Tracheophyta</taxon>
        <taxon>Spermatophyta</taxon>
        <taxon>Magnoliopsida</taxon>
        <taxon>eudicotyledons</taxon>
        <taxon>Gunneridae</taxon>
        <taxon>Pentapetalae</taxon>
        <taxon>asterids</taxon>
        <taxon>lamiids</taxon>
        <taxon>Solanales</taxon>
        <taxon>Solanaceae</taxon>
        <taxon>Solanoideae</taxon>
        <taxon>Solaneae</taxon>
        <taxon>Solanum</taxon>
    </lineage>
</organism>
<dbReference type="InParanoid" id="M1CCX4"/>
<dbReference type="PaxDb" id="4113-PGSC0003DMT400064788"/>
<dbReference type="EnsemblPlants" id="PGSC0003DMT400064788">
    <property type="protein sequence ID" value="PGSC0003DMT400064788"/>
    <property type="gene ID" value="PGSC0003DMG402025167"/>
</dbReference>
<proteinExistence type="predicted"/>
<evidence type="ECO:0000313" key="1">
    <source>
        <dbReference type="EnsemblPlants" id="PGSC0003DMT400064788"/>
    </source>
</evidence>
<dbReference type="AlphaFoldDB" id="M1CCX4"/>
<protein>
    <submittedName>
        <fullName evidence="1">Phospholipid/glycerol acyltransferase family protein</fullName>
    </submittedName>
</protein>
<sequence length="64" mass="7220">MGEGRKLKYVAVVKYAHTEETYILNQMDEKSVRYVQSAVDVSTKMKFAKHLAVDSSLSIPSRGK</sequence>
<dbReference type="HOGENOM" id="CLU_2872032_0_0_1"/>
<reference evidence="1" key="2">
    <citation type="submission" date="2015-06" db="UniProtKB">
        <authorList>
            <consortium name="EnsemblPlants"/>
        </authorList>
    </citation>
    <scope>IDENTIFICATION</scope>
    <source>
        <strain evidence="1">DM1-3 516 R44</strain>
    </source>
</reference>
<dbReference type="Proteomes" id="UP000011115">
    <property type="component" value="Unassembled WGS sequence"/>
</dbReference>
<name>M1CCX4_SOLTU</name>